<dbReference type="Proteomes" id="UP000243459">
    <property type="component" value="Chromosome 4"/>
</dbReference>
<evidence type="ECO:0000313" key="5">
    <source>
        <dbReference type="Proteomes" id="UP000243459"/>
    </source>
</evidence>
<accession>A0A5P1F5W4</accession>
<dbReference type="GO" id="GO:0016559">
    <property type="term" value="P:peroxisome fission"/>
    <property type="evidence" value="ECO:0007669"/>
    <property type="project" value="InterPro"/>
</dbReference>
<proteinExistence type="predicted"/>
<keyword evidence="2" id="KW-0576">Peroxisome</keyword>
<protein>
    <submittedName>
        <fullName evidence="4">Uncharacterized protein</fullName>
    </submittedName>
</protein>
<sequence>MANDSVDKLVVFLAKRDGIDKLVKTFQYVSKLAHYRTDAPARWPARRAKRDLARSPRLQARQGIPGRARVPDGLQNAPRVEGYIFLHVYWIYRITRMWREEEEGAEPGSAEEEG</sequence>
<dbReference type="EMBL" id="CM007384">
    <property type="protein sequence ID" value="ONK73775.1"/>
    <property type="molecule type" value="Genomic_DNA"/>
</dbReference>
<keyword evidence="1" id="KW-0472">Membrane</keyword>
<evidence type="ECO:0000256" key="2">
    <source>
        <dbReference type="ARBA" id="ARBA00023140"/>
    </source>
</evidence>
<evidence type="ECO:0000256" key="1">
    <source>
        <dbReference type="ARBA" id="ARBA00023136"/>
    </source>
</evidence>
<dbReference type="Pfam" id="PF05648">
    <property type="entry name" value="PEX11"/>
    <property type="match status" value="1"/>
</dbReference>
<organism evidence="4 5">
    <name type="scientific">Asparagus officinalis</name>
    <name type="common">Garden asparagus</name>
    <dbReference type="NCBI Taxonomy" id="4686"/>
    <lineage>
        <taxon>Eukaryota</taxon>
        <taxon>Viridiplantae</taxon>
        <taxon>Streptophyta</taxon>
        <taxon>Embryophyta</taxon>
        <taxon>Tracheophyta</taxon>
        <taxon>Spermatophyta</taxon>
        <taxon>Magnoliopsida</taxon>
        <taxon>Liliopsida</taxon>
        <taxon>Asparagales</taxon>
        <taxon>Asparagaceae</taxon>
        <taxon>Asparagoideae</taxon>
        <taxon>Asparagus</taxon>
    </lineage>
</organism>
<reference evidence="5" key="1">
    <citation type="journal article" date="2017" name="Nat. Commun.">
        <title>The asparagus genome sheds light on the origin and evolution of a young Y chromosome.</title>
        <authorList>
            <person name="Harkess A."/>
            <person name="Zhou J."/>
            <person name="Xu C."/>
            <person name="Bowers J.E."/>
            <person name="Van der Hulst R."/>
            <person name="Ayyampalayam S."/>
            <person name="Mercati F."/>
            <person name="Riccardi P."/>
            <person name="McKain M.R."/>
            <person name="Kakrana A."/>
            <person name="Tang H."/>
            <person name="Ray J."/>
            <person name="Groenendijk J."/>
            <person name="Arikit S."/>
            <person name="Mathioni S.M."/>
            <person name="Nakano M."/>
            <person name="Shan H."/>
            <person name="Telgmann-Rauber A."/>
            <person name="Kanno A."/>
            <person name="Yue Z."/>
            <person name="Chen H."/>
            <person name="Li W."/>
            <person name="Chen Y."/>
            <person name="Xu X."/>
            <person name="Zhang Y."/>
            <person name="Luo S."/>
            <person name="Chen H."/>
            <person name="Gao J."/>
            <person name="Mao Z."/>
            <person name="Pires J.C."/>
            <person name="Luo M."/>
            <person name="Kudrna D."/>
            <person name="Wing R.A."/>
            <person name="Meyers B.C."/>
            <person name="Yi K."/>
            <person name="Kong H."/>
            <person name="Lavrijsen P."/>
            <person name="Sunseri F."/>
            <person name="Falavigna A."/>
            <person name="Ye Y."/>
            <person name="Leebens-Mack J.H."/>
            <person name="Chen G."/>
        </authorList>
    </citation>
    <scope>NUCLEOTIDE SEQUENCE [LARGE SCALE GENOMIC DNA]</scope>
    <source>
        <strain evidence="5">cv. DH0086</strain>
    </source>
</reference>
<dbReference type="Gramene" id="ONK73775">
    <property type="protein sequence ID" value="ONK73775"/>
    <property type="gene ID" value="A4U43_C04F35240"/>
</dbReference>
<name>A0A5P1F5W4_ASPOF</name>
<evidence type="ECO:0000256" key="3">
    <source>
        <dbReference type="ARBA" id="ARBA00046271"/>
    </source>
</evidence>
<dbReference type="InterPro" id="IPR008733">
    <property type="entry name" value="PEX11"/>
</dbReference>
<keyword evidence="5" id="KW-1185">Reference proteome</keyword>
<gene>
    <name evidence="4" type="ORF">A4U43_C04F35240</name>
</gene>
<dbReference type="AlphaFoldDB" id="A0A5P1F5W4"/>
<dbReference type="GO" id="GO:0005778">
    <property type="term" value="C:peroxisomal membrane"/>
    <property type="evidence" value="ECO:0007669"/>
    <property type="project" value="UniProtKB-SubCell"/>
</dbReference>
<evidence type="ECO:0000313" key="4">
    <source>
        <dbReference type="EMBL" id="ONK73775.1"/>
    </source>
</evidence>
<comment type="subcellular location">
    <subcellularLocation>
        <location evidence="3">Peroxisome membrane</location>
    </subcellularLocation>
</comment>